<name>A0A378YVY0_9BURK</name>
<reference evidence="1 2" key="1">
    <citation type="submission" date="2018-06" db="EMBL/GenBank/DDBJ databases">
        <authorList>
            <consortium name="Pathogen Informatics"/>
            <person name="Doyle S."/>
        </authorList>
    </citation>
    <scope>NUCLEOTIDE SEQUENCE [LARGE SCALE GENOMIC DNA]</scope>
    <source>
        <strain evidence="1 2">NCTC13160</strain>
    </source>
</reference>
<dbReference type="RefSeq" id="WP_115344485.1">
    <property type="nucleotide sequence ID" value="NZ_CP009553.3"/>
</dbReference>
<dbReference type="Proteomes" id="UP000254573">
    <property type="component" value="Unassembled WGS sequence"/>
</dbReference>
<protein>
    <submittedName>
        <fullName evidence="1">Uncharacterized protein</fullName>
    </submittedName>
</protein>
<gene>
    <name evidence="1" type="ORF">NCTC13160_03876</name>
</gene>
<evidence type="ECO:0000313" key="1">
    <source>
        <dbReference type="EMBL" id="SUA80690.1"/>
    </source>
</evidence>
<sequence length="206" mass="22369">MPTATSATSAASPASNYSIDFGTADVGYIYTAVALQTSDTNTALMINQAEGMQSRNKQINELRMLKTRLQACNPNNKTGTDFEPLSSLPKGVYDPTLYTAEWGKQDTLFYDSLKLKTDLAAAGFVPKDGGTRGPDSSHVSDATFDQMNDWLSQISNQIDSLTSTTSTDSIYLQQFLNKSTNAMEQGSNVQKKVYDTKSSITRNIGA</sequence>
<proteinExistence type="predicted"/>
<dbReference type="AlphaFoldDB" id="A0A378YVY0"/>
<evidence type="ECO:0000313" key="2">
    <source>
        <dbReference type="Proteomes" id="UP000254573"/>
    </source>
</evidence>
<accession>A0A378YVY0</accession>
<dbReference type="EMBL" id="UGSG01000001">
    <property type="protein sequence ID" value="SUA80690.1"/>
    <property type="molecule type" value="Genomic_DNA"/>
</dbReference>
<organism evidence="1 2">
    <name type="scientific">Pandoraea pnomenusa</name>
    <dbReference type="NCBI Taxonomy" id="93220"/>
    <lineage>
        <taxon>Bacteria</taxon>
        <taxon>Pseudomonadati</taxon>
        <taxon>Pseudomonadota</taxon>
        <taxon>Betaproteobacteria</taxon>
        <taxon>Burkholderiales</taxon>
        <taxon>Burkholderiaceae</taxon>
        <taxon>Pandoraea</taxon>
    </lineage>
</organism>